<dbReference type="PROSITE" id="PS50089">
    <property type="entry name" value="ZF_RING_2"/>
    <property type="match status" value="1"/>
</dbReference>
<dbReference type="InterPro" id="IPR013083">
    <property type="entry name" value="Znf_RING/FYVE/PHD"/>
</dbReference>
<keyword evidence="2 4" id="KW-0863">Zinc-finger</keyword>
<dbReference type="GO" id="GO:0061630">
    <property type="term" value="F:ubiquitin protein ligase activity"/>
    <property type="evidence" value="ECO:0007669"/>
    <property type="project" value="TreeGrafter"/>
</dbReference>
<dbReference type="GO" id="GO:0016567">
    <property type="term" value="P:protein ubiquitination"/>
    <property type="evidence" value="ECO:0007669"/>
    <property type="project" value="TreeGrafter"/>
</dbReference>
<dbReference type="AlphaFoldDB" id="A0AAV0U7V0"/>
<keyword evidence="7" id="KW-1185">Reference proteome</keyword>
<evidence type="ECO:0000313" key="6">
    <source>
        <dbReference type="EMBL" id="CAI5731793.1"/>
    </source>
</evidence>
<dbReference type="GO" id="GO:0008270">
    <property type="term" value="F:zinc ion binding"/>
    <property type="evidence" value="ECO:0007669"/>
    <property type="project" value="UniProtKB-KW"/>
</dbReference>
<protein>
    <recommendedName>
        <fullName evidence="5">RING-type domain-containing protein</fullName>
    </recommendedName>
</protein>
<dbReference type="PANTHER" id="PTHR46858">
    <property type="entry name" value="OS05G0521000 PROTEIN"/>
    <property type="match status" value="1"/>
</dbReference>
<gene>
    <name evidence="6" type="ORF">PDE001_LOCUS4913</name>
</gene>
<keyword evidence="3" id="KW-0862">Zinc</keyword>
<comment type="caution">
    <text evidence="6">The sequence shown here is derived from an EMBL/GenBank/DDBJ whole genome shotgun (WGS) entry which is preliminary data.</text>
</comment>
<sequence length="264" mass="29337">MHPCPRKENLLYSNWLYKKTDNVLSLVSGISSLNSWTRRFCMVLERGDPTVLELALFRMKDDSDNPVHFTAIDQESFDAWKVFFIHQQQRLADRRQLTVSRHDNNSRSMVPAASMVTLPPNVGLGEEENNCRAIRQSLQTTPHTLDSTNAALSRSLLPVSAPDSDDREECELIGNAAETKESCAESKPSFASEQNLPVVHSGETSAYSSTGGCVICLDGPLSAVCVPCGHNAVCMKCAEEIQTFTAECPVCRAHIRELIKFYRV</sequence>
<dbReference type="Proteomes" id="UP001162029">
    <property type="component" value="Unassembled WGS sequence"/>
</dbReference>
<feature type="domain" description="RING-type" evidence="5">
    <location>
        <begin position="213"/>
        <end position="252"/>
    </location>
</feature>
<keyword evidence="1" id="KW-0479">Metal-binding</keyword>
<evidence type="ECO:0000256" key="2">
    <source>
        <dbReference type="ARBA" id="ARBA00022771"/>
    </source>
</evidence>
<dbReference type="Pfam" id="PF13920">
    <property type="entry name" value="zf-C3HC4_3"/>
    <property type="match status" value="1"/>
</dbReference>
<accession>A0AAV0U7V0</accession>
<dbReference type="SUPFAM" id="SSF57850">
    <property type="entry name" value="RING/U-box"/>
    <property type="match status" value="1"/>
</dbReference>
<dbReference type="InterPro" id="IPR001841">
    <property type="entry name" value="Znf_RING"/>
</dbReference>
<dbReference type="EMBL" id="CANTFM010000924">
    <property type="protein sequence ID" value="CAI5731793.1"/>
    <property type="molecule type" value="Genomic_DNA"/>
</dbReference>
<reference evidence="6" key="1">
    <citation type="submission" date="2022-12" db="EMBL/GenBank/DDBJ databases">
        <authorList>
            <person name="Webb A."/>
        </authorList>
    </citation>
    <scope>NUCLEOTIDE SEQUENCE</scope>
    <source>
        <strain evidence="6">Pd1</strain>
    </source>
</reference>
<name>A0AAV0U7V0_9STRA</name>
<evidence type="ECO:0000256" key="4">
    <source>
        <dbReference type="PROSITE-ProRule" id="PRU00175"/>
    </source>
</evidence>
<proteinExistence type="predicted"/>
<evidence type="ECO:0000313" key="7">
    <source>
        <dbReference type="Proteomes" id="UP001162029"/>
    </source>
</evidence>
<dbReference type="Gene3D" id="3.30.40.10">
    <property type="entry name" value="Zinc/RING finger domain, C3HC4 (zinc finger)"/>
    <property type="match status" value="1"/>
</dbReference>
<evidence type="ECO:0000259" key="5">
    <source>
        <dbReference type="PROSITE" id="PS50089"/>
    </source>
</evidence>
<dbReference type="PANTHER" id="PTHR46858:SF7">
    <property type="entry name" value="RING-TYPE DOMAIN-CONTAINING PROTEIN"/>
    <property type="match status" value="1"/>
</dbReference>
<organism evidence="6 7">
    <name type="scientific">Peronospora destructor</name>
    <dbReference type="NCBI Taxonomy" id="86335"/>
    <lineage>
        <taxon>Eukaryota</taxon>
        <taxon>Sar</taxon>
        <taxon>Stramenopiles</taxon>
        <taxon>Oomycota</taxon>
        <taxon>Peronosporomycetes</taxon>
        <taxon>Peronosporales</taxon>
        <taxon>Peronosporaceae</taxon>
        <taxon>Peronospora</taxon>
    </lineage>
</organism>
<dbReference type="SMART" id="SM00184">
    <property type="entry name" value="RING"/>
    <property type="match status" value="1"/>
</dbReference>
<evidence type="ECO:0000256" key="1">
    <source>
        <dbReference type="ARBA" id="ARBA00022723"/>
    </source>
</evidence>
<evidence type="ECO:0000256" key="3">
    <source>
        <dbReference type="ARBA" id="ARBA00022833"/>
    </source>
</evidence>